<reference evidence="3 4" key="1">
    <citation type="journal article" date="2016" name="Nat. Commun.">
        <title>Thousands of microbial genomes shed light on interconnected biogeochemical processes in an aquifer system.</title>
        <authorList>
            <person name="Anantharaman K."/>
            <person name="Brown C.T."/>
            <person name="Hug L.A."/>
            <person name="Sharon I."/>
            <person name="Castelle C.J."/>
            <person name="Probst A.J."/>
            <person name="Thomas B.C."/>
            <person name="Singh A."/>
            <person name="Wilkins M.J."/>
            <person name="Karaoz U."/>
            <person name="Brodie E.L."/>
            <person name="Williams K.H."/>
            <person name="Hubbard S.S."/>
            <person name="Banfield J.F."/>
        </authorList>
    </citation>
    <scope>NUCLEOTIDE SEQUENCE [LARGE SCALE GENOMIC DNA]</scope>
</reference>
<sequence length="181" mass="19593">MDKFVKIGFGALAVFALIFGFMRLSQNLKLTFSDDGGGPAAVDDALEETKLRVMDTDEDGLNDWDELNTYGTSPYLADSDSDGVKDLDEIKKGADPNCPVGKECGSSDIIKAKLKQTITPAEPSLAAPEAADSELPVEELKQLSPTDIRDLLKQGGVTDEQLQGVSDEELKQLLEETLKQQ</sequence>
<organism evidence="3 4">
    <name type="scientific">Candidatus Komeilibacteria bacterium RIFCSPLOWO2_02_FULL_48_11</name>
    <dbReference type="NCBI Taxonomy" id="1798553"/>
    <lineage>
        <taxon>Bacteria</taxon>
        <taxon>Candidatus Komeiliibacteriota</taxon>
    </lineage>
</organism>
<comment type="caution">
    <text evidence="3">The sequence shown here is derived from an EMBL/GenBank/DDBJ whole genome shotgun (WGS) entry which is preliminary data.</text>
</comment>
<name>A0A1G2BVL8_9BACT</name>
<accession>A0A1G2BVL8</accession>
<keyword evidence="2" id="KW-0472">Membrane</keyword>
<evidence type="ECO:0000256" key="1">
    <source>
        <dbReference type="SAM" id="MobiDB-lite"/>
    </source>
</evidence>
<keyword evidence="2" id="KW-0812">Transmembrane</keyword>
<dbReference type="STRING" id="1798553.A3H70_00300"/>
<evidence type="ECO:0000313" key="3">
    <source>
        <dbReference type="EMBL" id="OGY93204.1"/>
    </source>
</evidence>
<evidence type="ECO:0000256" key="2">
    <source>
        <dbReference type="SAM" id="Phobius"/>
    </source>
</evidence>
<protein>
    <submittedName>
        <fullName evidence="3">Uncharacterized protein</fullName>
    </submittedName>
</protein>
<dbReference type="Proteomes" id="UP000178109">
    <property type="component" value="Unassembled WGS sequence"/>
</dbReference>
<evidence type="ECO:0000313" key="4">
    <source>
        <dbReference type="Proteomes" id="UP000178109"/>
    </source>
</evidence>
<dbReference type="AlphaFoldDB" id="A0A1G2BVL8"/>
<gene>
    <name evidence="3" type="ORF">A3H70_00300</name>
</gene>
<proteinExistence type="predicted"/>
<dbReference type="EMBL" id="MHKO01000001">
    <property type="protein sequence ID" value="OGY93204.1"/>
    <property type="molecule type" value="Genomic_DNA"/>
</dbReference>
<feature type="transmembrane region" description="Helical" evidence="2">
    <location>
        <begin position="6"/>
        <end position="24"/>
    </location>
</feature>
<feature type="compositionally biased region" description="Low complexity" evidence="1">
    <location>
        <begin position="120"/>
        <end position="130"/>
    </location>
</feature>
<feature type="region of interest" description="Disordered" evidence="1">
    <location>
        <begin position="120"/>
        <end position="141"/>
    </location>
</feature>
<keyword evidence="2" id="KW-1133">Transmembrane helix</keyword>